<proteinExistence type="predicted"/>
<dbReference type="Proteomes" id="UP000261764">
    <property type="component" value="Chromosome I"/>
</dbReference>
<evidence type="ECO:0000256" key="2">
    <source>
        <dbReference type="PIRSR" id="PIRSR001359-2"/>
    </source>
</evidence>
<name>A0A292IHK7_9MOLU</name>
<dbReference type="GO" id="GO:0008270">
    <property type="term" value="F:zinc ion binding"/>
    <property type="evidence" value="ECO:0007669"/>
    <property type="project" value="InterPro"/>
</dbReference>
<evidence type="ECO:0008006" key="6">
    <source>
        <dbReference type="Google" id="ProtNLM"/>
    </source>
</evidence>
<feature type="binding site" evidence="3">
    <location>
        <position position="30"/>
    </location>
    <ligand>
        <name>Zn(2+)</name>
        <dbReference type="ChEBI" id="CHEBI:29105"/>
        <label>1</label>
        <note>catalytic</note>
    </ligand>
</feature>
<evidence type="ECO:0000256" key="1">
    <source>
        <dbReference type="PIRSR" id="PIRSR001359-1"/>
    </source>
</evidence>
<feature type="active site" description="Proton donor" evidence="1">
    <location>
        <position position="29"/>
    </location>
</feature>
<feature type="binding site" evidence="2">
    <location>
        <position position="124"/>
    </location>
    <ligand>
        <name>dihydroxyacetone phosphate</name>
        <dbReference type="ChEBI" id="CHEBI:57642"/>
    </ligand>
</feature>
<dbReference type="AlphaFoldDB" id="A0A292IHK7"/>
<dbReference type="PIRSF" id="PIRSF001359">
    <property type="entry name" value="F_bP_aldolase_II"/>
    <property type="match status" value="1"/>
</dbReference>
<dbReference type="GO" id="GO:0016832">
    <property type="term" value="F:aldehyde-lyase activity"/>
    <property type="evidence" value="ECO:0007669"/>
    <property type="project" value="InterPro"/>
</dbReference>
<keyword evidence="3" id="KW-0479">Metal-binding</keyword>
<feature type="binding site" evidence="2">
    <location>
        <begin position="174"/>
        <end position="177"/>
    </location>
    <ligand>
        <name>dihydroxyacetone phosphate</name>
        <dbReference type="ChEBI" id="CHEBI:57642"/>
    </ligand>
</feature>
<protein>
    <recommendedName>
        <fullName evidence="6">Fructose-bisphosphate aldolase</fullName>
    </recommendedName>
</protein>
<dbReference type="CDD" id="cd00947">
    <property type="entry name" value="TBP_aldolase_IIB"/>
    <property type="match status" value="1"/>
</dbReference>
<evidence type="ECO:0000313" key="5">
    <source>
        <dbReference type="Proteomes" id="UP000261764"/>
    </source>
</evidence>
<dbReference type="InterPro" id="IPR050246">
    <property type="entry name" value="Class_II_FBP_aldolase"/>
</dbReference>
<dbReference type="Gene3D" id="3.20.20.70">
    <property type="entry name" value="Aldolase class I"/>
    <property type="match status" value="1"/>
</dbReference>
<keyword evidence="5" id="KW-1185">Reference proteome</keyword>
<dbReference type="GO" id="GO:0005975">
    <property type="term" value="P:carbohydrate metabolic process"/>
    <property type="evidence" value="ECO:0007669"/>
    <property type="project" value="InterPro"/>
</dbReference>
<dbReference type="KEGG" id="mamp:MAMA39_03080"/>
<dbReference type="InterPro" id="IPR013785">
    <property type="entry name" value="Aldolase_TIM"/>
</dbReference>
<dbReference type="Pfam" id="PF01116">
    <property type="entry name" value="F_bP_aldolase"/>
    <property type="match status" value="1"/>
</dbReference>
<organism evidence="4 5">
    <name type="scientific">Mycoplasma amphoriforme A39</name>
    <dbReference type="NCBI Taxonomy" id="572419"/>
    <lineage>
        <taxon>Bacteria</taxon>
        <taxon>Bacillati</taxon>
        <taxon>Mycoplasmatota</taxon>
        <taxon>Mollicutes</taxon>
        <taxon>Mycoplasmataceae</taxon>
        <taxon>Mycoplasma</taxon>
    </lineage>
</organism>
<dbReference type="InterPro" id="IPR000771">
    <property type="entry name" value="FBA_II"/>
</dbReference>
<dbReference type="PANTHER" id="PTHR30304:SF0">
    <property type="entry name" value="D-TAGATOSE-1,6-BISPHOSPHATE ALDOLASE SUBUNIT GATY-RELATED"/>
    <property type="match status" value="1"/>
</dbReference>
<feature type="binding site" evidence="3">
    <location>
        <position position="50"/>
    </location>
    <ligand>
        <name>Zn(2+)</name>
        <dbReference type="ChEBI" id="CHEBI:29105"/>
        <label>2</label>
    </ligand>
</feature>
<evidence type="ECO:0000313" key="4">
    <source>
        <dbReference type="EMBL" id="CDN40429.1"/>
    </source>
</evidence>
<reference evidence="4 5" key="1">
    <citation type="journal article" date="2015" name="Clin. Infect. Dis.">
        <title>Genomic Investigations unmask Mycoplasma amphoriforme, a new respiratory pathogen.</title>
        <authorList>
            <person name="Gillespie S.H."/>
            <person name="Ling C.L."/>
            <person name="Oravcova K."/>
            <person name="Pinheiro M."/>
            <person name="Wells L."/>
            <person name="Bryant J.M."/>
            <person name="McHugh T.D."/>
            <person name="Bebear C."/>
            <person name="Webster D."/>
            <person name="Harris S.R."/>
            <person name="Seth-Smith H.M."/>
            <person name="Thomson N.R."/>
        </authorList>
    </citation>
    <scope>NUCLEOTIDE SEQUENCE [LARGE SCALE GENOMIC DNA]</scope>
    <source>
        <strain evidence="4 5">A39</strain>
    </source>
</reference>
<dbReference type="EMBL" id="HG937516">
    <property type="protein sequence ID" value="CDN40429.1"/>
    <property type="molecule type" value="Genomic_DNA"/>
</dbReference>
<dbReference type="NCBIfam" id="TIGR00167">
    <property type="entry name" value="cbbA"/>
    <property type="match status" value="1"/>
</dbReference>
<dbReference type="PROSITE" id="PS00806">
    <property type="entry name" value="ALDOLASE_CLASS_II_2"/>
    <property type="match status" value="1"/>
</dbReference>
<evidence type="ECO:0000256" key="3">
    <source>
        <dbReference type="PIRSR" id="PIRSR001359-3"/>
    </source>
</evidence>
<dbReference type="PANTHER" id="PTHR30304">
    <property type="entry name" value="D-TAGATOSE-1,6-BISPHOSPHATE ALDOLASE"/>
    <property type="match status" value="1"/>
</dbReference>
<gene>
    <name evidence="4" type="ORF">MAMA39_03080</name>
</gene>
<dbReference type="SUPFAM" id="SSF51569">
    <property type="entry name" value="Aldolase"/>
    <property type="match status" value="1"/>
</dbReference>
<keyword evidence="3" id="KW-0862">Zinc</keyword>
<feature type="binding site" evidence="3">
    <location>
        <position position="123"/>
    </location>
    <ligand>
        <name>Zn(2+)</name>
        <dbReference type="ChEBI" id="CHEBI:29105"/>
        <label>1</label>
        <note>catalytic</note>
    </ligand>
</feature>
<accession>A0A292IHK7</accession>
<feature type="binding site" evidence="3">
    <location>
        <position position="152"/>
    </location>
    <ligand>
        <name>Zn(2+)</name>
        <dbReference type="ChEBI" id="CHEBI:29105"/>
        <label>1</label>
        <note>catalytic</note>
    </ligand>
</feature>
<feature type="binding site" evidence="2">
    <location>
        <begin position="153"/>
        <end position="155"/>
    </location>
    <ligand>
        <name>dihydroxyacetone phosphate</name>
        <dbReference type="ChEBI" id="CHEBI:57642"/>
    </ligand>
</feature>
<sequence length="234" mass="25553">MGSYQLVFHMVNDLMELKNITVPVALHLDHGSFKATFEAIDAGFTSVMFDGSHLPFEENFSKTKEVVAYAASHNVSVEAEVGTIGGEEDGIIGSGELADPNECVKLLSIGNITMLAAGFGNIHGIYPNDWKGLNFSRLQEIRLATKTPLVLHGGSGIPDDQIEKAISLGINKINVNTECQLAFAEATRKYIEDKKDLDLVKKGYDPRKLLKPGTEAIKQKCIEKFKLFKAIGKA</sequence>
<comment type="cofactor">
    <cofactor evidence="3">
        <name>Zn(2+)</name>
        <dbReference type="ChEBI" id="CHEBI:29105"/>
    </cofactor>
    <text evidence="3">Binds 2 Zn(2+) ions per subunit. One is catalytic and the other provides a structural contribution.</text>
</comment>
<feature type="binding site" evidence="3">
    <location>
        <position position="80"/>
    </location>
    <ligand>
        <name>Zn(2+)</name>
        <dbReference type="ChEBI" id="CHEBI:29105"/>
        <label>2</label>
    </ligand>
</feature>